<dbReference type="InterPro" id="IPR032109">
    <property type="entry name" value="Big_3_5"/>
</dbReference>
<reference evidence="3 4" key="1">
    <citation type="submission" date="2017-07" db="EMBL/GenBank/DDBJ databases">
        <title>Draft Genome Sequences of Select Purple Nonsulfur Bacteria.</title>
        <authorList>
            <person name="Lasarre B."/>
            <person name="Mckinlay J.B."/>
        </authorList>
    </citation>
    <scope>NUCLEOTIDE SEQUENCE [LARGE SCALE GENOMIC DNA]</scope>
    <source>
        <strain evidence="3 4">DSM 5909</strain>
    </source>
</reference>
<dbReference type="Pfam" id="PF16640">
    <property type="entry name" value="Big_3_5"/>
    <property type="match status" value="1"/>
</dbReference>
<dbReference type="PROSITE" id="PS51208">
    <property type="entry name" value="AUTOTRANSPORTER"/>
    <property type="match status" value="1"/>
</dbReference>
<proteinExistence type="predicted"/>
<feature type="region of interest" description="Disordered" evidence="1">
    <location>
        <begin position="1205"/>
        <end position="1244"/>
    </location>
</feature>
<dbReference type="Pfam" id="PF25564">
    <property type="entry name" value="DUF7933"/>
    <property type="match status" value="1"/>
</dbReference>
<dbReference type="InterPro" id="IPR006644">
    <property type="entry name" value="Cadg"/>
</dbReference>
<dbReference type="SUPFAM" id="SSF103515">
    <property type="entry name" value="Autotransporter"/>
    <property type="match status" value="1"/>
</dbReference>
<feature type="domain" description="Autotransporter" evidence="2">
    <location>
        <begin position="1268"/>
        <end position="1536"/>
    </location>
</feature>
<evidence type="ECO:0000313" key="3">
    <source>
        <dbReference type="EMBL" id="RAI38862.1"/>
    </source>
</evidence>
<dbReference type="SMART" id="SM00736">
    <property type="entry name" value="CADG"/>
    <property type="match status" value="3"/>
</dbReference>
<accession>A0A327KNH6</accession>
<comment type="caution">
    <text evidence="3">The sequence shown here is derived from an EMBL/GenBank/DDBJ whole genome shotgun (WGS) entry which is preliminary data.</text>
</comment>
<evidence type="ECO:0000313" key="4">
    <source>
        <dbReference type="Proteomes" id="UP000249130"/>
    </source>
</evidence>
<organism evidence="3 4">
    <name type="scientific">Rhodoplanes roseus</name>
    <dbReference type="NCBI Taxonomy" id="29409"/>
    <lineage>
        <taxon>Bacteria</taxon>
        <taxon>Pseudomonadati</taxon>
        <taxon>Pseudomonadota</taxon>
        <taxon>Alphaproteobacteria</taxon>
        <taxon>Hyphomicrobiales</taxon>
        <taxon>Nitrobacteraceae</taxon>
        <taxon>Rhodoplanes</taxon>
    </lineage>
</organism>
<dbReference type="SMART" id="SM00869">
    <property type="entry name" value="Autotransporter"/>
    <property type="match status" value="1"/>
</dbReference>
<evidence type="ECO:0000256" key="1">
    <source>
        <dbReference type="SAM" id="MobiDB-lite"/>
    </source>
</evidence>
<dbReference type="EMBL" id="NPEX01000328">
    <property type="protein sequence ID" value="RAI38862.1"/>
    <property type="molecule type" value="Genomic_DNA"/>
</dbReference>
<name>A0A327KNH6_9BRAD</name>
<keyword evidence="4" id="KW-1185">Reference proteome</keyword>
<sequence length="1536" mass="148897">MYYAPGSDAFSYIYGFATASFTVNISNLPANLSSPTIAAAFSPTAIGTGGSSTLTLTITNPNSGTALSGVAVAASALPAGLTGSSPATTCSGGTATLSGGSLSLSGGSIAASGSCTVTLTVTGTTAGSYSYTTGVVSASGPLTGSTATTPTQLSVTGPTATQAIASKALTQNQATASFTPVTGSGGTAPLTYGIAPSLPAGLSFDTGSGAISGTPTATLAATTFTVTVTDANSASASNTFSLTVNGPVTATQAVASTTLTAGHAATAFTPVTGGGGTASLTYGVAPSLPSGLSFNTANGQITGTPTASSGATVYTVTVTDANSATASNTFSLTVNSAVTATQAVASKVLTQNTAATAFTPVTGSGGTGSLGYAIAPSLPSGLSFNTANGQITGTPTATLAAATFTVTVTDTNSATASNTFSLTVNGAVTATQSVSAATVTVNHAITSFIPVAGGGGTLPRTYGISPTLPAGLSFSTANGQVSGTPTVASPQTTYTVTVTDANGGSASNTFLLTVNGALTATQAIASKTLTQNAAATSFTPVTGAGGTPPLGYAVAPALPTGLSMSPTTGAVTGTPTVTSGATTYTVTITDANASTASNTFSLTVASAVTATQAIPSKTLTANAAATPFTPVTGGGGTAPLSYGVSPALPAGLSFDTGSGAISGTPSSASGATTYTVTVTDANSATASNTFSLTVNGAVTATQAVASKTLTVNTATASFTPVTGSGGTTPLSYGVSPTLPPGLSFNTATGIVTGTPTATSAATTYTVTVTDVNNASATATFSLTVNGAVTATQAIAAKSLTQNTAVTAFTPVTGGGGTSPLGYGIAPALPAGLAFDPASGAVSGTPTATLAATVFTVTVTDANSATASNTFSLTVNSAVTATTAVAATTLTAGQAAPAFTPVTGSGGTAPLSYGVSPSLPAGLTLNASSGQVSGTPTAPIAATVFTVTVTDANNATATATFSLTVNGAVVATTAIPTTALIISQAATPFTPVTGSGGTGTLAYAVAPSLPTGLAFNITTGQITGTPTTTLAPATFTVTVTDTNSASASATFTLSVGQAATTTSLISSKNPSEAGQPVTFTATVSGPAGTPTGTITFNDGGVAIGTATLVGGTAALTTTGLKIGKHTITGVYSGSAVYAASTSTALVQDIGTPQDSLRLRAMQIVATRTIAQNSGAAITGAIDSAIAEGFSGGGALISPSGMGLRFNFGAEPDPESDADPRLPPGGTASAYASAAPQGGRGAAGGRSRIDDAFAAIDRGAMPAKAAARRAEPKDWLMWAEIRGAGVGSLNQSSATPSPLSGTQVNALLGLTRRLTPDLLVGVVGGWESFDYRSETLNSRLKGDGWTAGSYLGWRFAAGLRFDAAVAYTGLGYDGASGAAAGGFDGRRWLVSGGLTGNTTAWGMAIEPSAKIYGLWERQGAYTDTLGTPQAERTFFTGRASTGVKVAWPWFYSPEVTLTPYAGLYADYYFTKDDAEAIALEGAPALASVPLLDGWSARATGGLAARFAGGAAVSVGAELGGLGGETQIWSFRGRAAVPF</sequence>
<gene>
    <name evidence="3" type="ORF">CH341_27050</name>
</gene>
<dbReference type="InterPro" id="IPR013783">
    <property type="entry name" value="Ig-like_fold"/>
</dbReference>
<dbReference type="InterPro" id="IPR005546">
    <property type="entry name" value="Autotransporte_beta"/>
</dbReference>
<dbReference type="Pfam" id="PF05345">
    <property type="entry name" value="He_PIG"/>
    <property type="match status" value="10"/>
</dbReference>
<dbReference type="GO" id="GO:0016020">
    <property type="term" value="C:membrane"/>
    <property type="evidence" value="ECO:0007669"/>
    <property type="project" value="InterPro"/>
</dbReference>
<dbReference type="Gene3D" id="2.40.128.130">
    <property type="entry name" value="Autotransporter beta-domain"/>
    <property type="match status" value="1"/>
</dbReference>
<protein>
    <recommendedName>
        <fullName evidence="2">Autotransporter domain-containing protein</fullName>
    </recommendedName>
</protein>
<dbReference type="InterPro" id="IPR057693">
    <property type="entry name" value="DUF7933"/>
</dbReference>
<dbReference type="InterPro" id="IPR036709">
    <property type="entry name" value="Autotransporte_beta_dom_sf"/>
</dbReference>
<dbReference type="InterPro" id="IPR015919">
    <property type="entry name" value="Cadherin-like_sf"/>
</dbReference>
<dbReference type="Proteomes" id="UP000249130">
    <property type="component" value="Unassembled WGS sequence"/>
</dbReference>
<evidence type="ECO:0000259" key="2">
    <source>
        <dbReference type="PROSITE" id="PS51208"/>
    </source>
</evidence>
<dbReference type="Gene3D" id="2.60.40.10">
    <property type="entry name" value="Immunoglobulins"/>
    <property type="match status" value="11"/>
</dbReference>
<dbReference type="GO" id="GO:0005509">
    <property type="term" value="F:calcium ion binding"/>
    <property type="evidence" value="ECO:0007669"/>
    <property type="project" value="InterPro"/>
</dbReference>
<dbReference type="SUPFAM" id="SSF49313">
    <property type="entry name" value="Cadherin-like"/>
    <property type="match status" value="10"/>
</dbReference>
<dbReference type="OrthoDB" id="5720638at2"/>